<comment type="function">
    <text evidence="6">Required for vesicle-mediated transport. Catalyzes the fusion of transport vesicles within the Golgi cisternae. Is also required for transport from the endoplasmic reticulum to the Golgi stack. Seems to function as a fusion protein required for the delivery of cargo proteins to all compartments of the Golgi stack independent of vesicle origin.</text>
</comment>
<evidence type="ECO:0000313" key="8">
    <source>
        <dbReference type="EMBL" id="KJP84875.1"/>
    </source>
</evidence>
<dbReference type="GO" id="GO:0016887">
    <property type="term" value="F:ATP hydrolysis activity"/>
    <property type="evidence" value="ECO:0007669"/>
    <property type="project" value="InterPro"/>
</dbReference>
<dbReference type="Pfam" id="PF17862">
    <property type="entry name" value="AAA_lid_3"/>
    <property type="match status" value="1"/>
</dbReference>
<dbReference type="InterPro" id="IPR041569">
    <property type="entry name" value="AAA_lid_3"/>
</dbReference>
<dbReference type="Gene3D" id="3.10.330.10">
    <property type="match status" value="1"/>
</dbReference>
<comment type="cofactor">
    <cofactor evidence="6">
        <name>Mg(2+)</name>
        <dbReference type="ChEBI" id="CHEBI:18420"/>
    </cofactor>
    <text evidence="6">Binds 1 Mg(2+) ion per subunit.</text>
</comment>
<evidence type="ECO:0000259" key="7">
    <source>
        <dbReference type="SMART" id="SM00382"/>
    </source>
</evidence>
<dbReference type="PROSITE" id="PS00674">
    <property type="entry name" value="AAA"/>
    <property type="match status" value="1"/>
</dbReference>
<dbReference type="InterPro" id="IPR003593">
    <property type="entry name" value="AAA+_ATPase"/>
</dbReference>
<dbReference type="Gene3D" id="2.40.40.20">
    <property type="match status" value="1"/>
</dbReference>
<dbReference type="GO" id="GO:0043001">
    <property type="term" value="P:Golgi to plasma membrane protein transport"/>
    <property type="evidence" value="ECO:0007669"/>
    <property type="project" value="TreeGrafter"/>
</dbReference>
<dbReference type="SUPFAM" id="SSF52540">
    <property type="entry name" value="P-loop containing nucleoside triphosphate hydrolases"/>
    <property type="match status" value="2"/>
</dbReference>
<dbReference type="InterPro" id="IPR029067">
    <property type="entry name" value="CDC48_domain_2-like_sf"/>
</dbReference>
<keyword evidence="6" id="KW-0479">Metal-binding</keyword>
<dbReference type="GO" id="GO:0005524">
    <property type="term" value="F:ATP binding"/>
    <property type="evidence" value="ECO:0007669"/>
    <property type="project" value="UniProtKB-UniRule"/>
</dbReference>
<comment type="catalytic activity">
    <reaction evidence="6">
        <text>ATP + H2O = ADP + phosphate + H(+)</text>
        <dbReference type="Rhea" id="RHEA:13065"/>
        <dbReference type="ChEBI" id="CHEBI:15377"/>
        <dbReference type="ChEBI" id="CHEBI:15378"/>
        <dbReference type="ChEBI" id="CHEBI:30616"/>
        <dbReference type="ChEBI" id="CHEBI:43474"/>
        <dbReference type="ChEBI" id="CHEBI:456216"/>
        <dbReference type="EC" id="3.6.4.6"/>
    </reaction>
</comment>
<reference evidence="8 9" key="1">
    <citation type="submission" date="2014-03" db="EMBL/GenBank/DDBJ databases">
        <title>The Genome Sequence of Plasmodium fragile nilgiri.</title>
        <authorList>
            <consortium name="The Broad Institute Genomics Platform"/>
            <consortium name="The Broad Institute Genome Sequencing Center for Infectious Disease"/>
            <person name="Neafsey D."/>
            <person name="Duraisingh M."/>
            <person name="Young S.K."/>
            <person name="Zeng Q."/>
            <person name="Gargeya S."/>
            <person name="Abouelleil A."/>
            <person name="Alvarado L."/>
            <person name="Chapman S.B."/>
            <person name="Gainer-Dewar J."/>
            <person name="Goldberg J."/>
            <person name="Griggs A."/>
            <person name="Gujja S."/>
            <person name="Hansen M."/>
            <person name="Howarth C."/>
            <person name="Imamovic A."/>
            <person name="Larimer J."/>
            <person name="Pearson M."/>
            <person name="Poon T.W."/>
            <person name="Priest M."/>
            <person name="Roberts A."/>
            <person name="Saif S."/>
            <person name="Shea T."/>
            <person name="Sykes S."/>
            <person name="Wortman J."/>
            <person name="Nusbaum C."/>
            <person name="Birren B."/>
        </authorList>
    </citation>
    <scope>NUCLEOTIDE SEQUENCE [LARGE SCALE GENOMIC DNA]</scope>
    <source>
        <strain evidence="9">nilgiri</strain>
    </source>
</reference>
<dbReference type="EC" id="3.6.4.6" evidence="6"/>
<dbReference type="FunFam" id="3.40.50.300:FF:000166">
    <property type="entry name" value="vesicle-fusing ATPase isoform X1"/>
    <property type="match status" value="1"/>
</dbReference>
<dbReference type="GO" id="GO:0006891">
    <property type="term" value="P:intra-Golgi vesicle-mediated transport"/>
    <property type="evidence" value="ECO:0007669"/>
    <property type="project" value="TreeGrafter"/>
</dbReference>
<keyword evidence="9" id="KW-1185">Reference proteome</keyword>
<accession>A0A0D9QCU4</accession>
<dbReference type="GO" id="GO:0035494">
    <property type="term" value="P:SNARE complex disassembly"/>
    <property type="evidence" value="ECO:0007669"/>
    <property type="project" value="InterPro"/>
</dbReference>
<dbReference type="Pfam" id="PF00004">
    <property type="entry name" value="AAA"/>
    <property type="match status" value="2"/>
</dbReference>
<dbReference type="InterPro" id="IPR003959">
    <property type="entry name" value="ATPase_AAA_core"/>
</dbReference>
<keyword evidence="3 6" id="KW-0547">Nucleotide-binding</keyword>
<dbReference type="GO" id="GO:0005795">
    <property type="term" value="C:Golgi stack"/>
    <property type="evidence" value="ECO:0007669"/>
    <property type="project" value="TreeGrafter"/>
</dbReference>
<dbReference type="OrthoDB" id="9982946at2759"/>
<dbReference type="InterPro" id="IPR009010">
    <property type="entry name" value="Asp_de-COase-like_dom_sf"/>
</dbReference>
<keyword evidence="6" id="KW-0931">ER-Golgi transport</keyword>
<dbReference type="SMART" id="SM00382">
    <property type="entry name" value="AAA"/>
    <property type="match status" value="2"/>
</dbReference>
<organism evidence="8 9">
    <name type="scientific">Plasmodium fragile</name>
    <dbReference type="NCBI Taxonomy" id="5857"/>
    <lineage>
        <taxon>Eukaryota</taxon>
        <taxon>Sar</taxon>
        <taxon>Alveolata</taxon>
        <taxon>Apicomplexa</taxon>
        <taxon>Aconoidasida</taxon>
        <taxon>Haemosporida</taxon>
        <taxon>Plasmodiidae</taxon>
        <taxon>Plasmodium</taxon>
        <taxon>Plasmodium (Plasmodium)</taxon>
    </lineage>
</organism>
<evidence type="ECO:0000256" key="6">
    <source>
        <dbReference type="RuleBase" id="RU367045"/>
    </source>
</evidence>
<feature type="domain" description="AAA+ ATPase" evidence="7">
    <location>
        <begin position="563"/>
        <end position="712"/>
    </location>
</feature>
<dbReference type="EMBL" id="KQ030401">
    <property type="protein sequence ID" value="KJP84875.1"/>
    <property type="molecule type" value="Genomic_DNA"/>
</dbReference>
<comment type="subcellular location">
    <subcellularLocation>
        <location evidence="6">Cytoplasm</location>
    </subcellularLocation>
</comment>
<dbReference type="InterPro" id="IPR003960">
    <property type="entry name" value="ATPase_AAA_CS"/>
</dbReference>
<proteinExistence type="inferred from homology"/>
<evidence type="ECO:0000256" key="2">
    <source>
        <dbReference type="ARBA" id="ARBA00022448"/>
    </source>
</evidence>
<name>A0A0D9QCU4_PLAFR</name>
<evidence type="ECO:0000256" key="4">
    <source>
        <dbReference type="ARBA" id="ARBA00022840"/>
    </source>
</evidence>
<protein>
    <recommendedName>
        <fullName evidence="6">Vesicle-fusing ATPase</fullName>
        <ecNumber evidence="6">3.6.4.6</ecNumber>
    </recommendedName>
</protein>
<dbReference type="PANTHER" id="PTHR23078:SF3">
    <property type="entry name" value="VESICLE-FUSING ATPASE"/>
    <property type="match status" value="1"/>
</dbReference>
<keyword evidence="2 6" id="KW-0813">Transport</keyword>
<dbReference type="PANTHER" id="PTHR23078">
    <property type="entry name" value="VESICULAR-FUSION PROTEIN NSF"/>
    <property type="match status" value="1"/>
</dbReference>
<dbReference type="Gene3D" id="3.40.50.300">
    <property type="entry name" value="P-loop containing nucleotide triphosphate hydrolases"/>
    <property type="match status" value="2"/>
</dbReference>
<comment type="similarity">
    <text evidence="1 6">Belongs to the AAA ATPase family.</text>
</comment>
<keyword evidence="6" id="KW-0378">Hydrolase</keyword>
<dbReference type="GO" id="GO:0046872">
    <property type="term" value="F:metal ion binding"/>
    <property type="evidence" value="ECO:0007669"/>
    <property type="project" value="UniProtKB-UniRule"/>
</dbReference>
<gene>
    <name evidence="8" type="ORF">AK88_05490</name>
</gene>
<dbReference type="Proteomes" id="UP000054561">
    <property type="component" value="Unassembled WGS sequence"/>
</dbReference>
<dbReference type="Gene3D" id="1.10.8.60">
    <property type="match status" value="1"/>
</dbReference>
<dbReference type="AlphaFoldDB" id="A0A0D9QCU4"/>
<dbReference type="OMA" id="CFDNEIA"/>
<evidence type="ECO:0000256" key="5">
    <source>
        <dbReference type="ARBA" id="ARBA00022927"/>
    </source>
</evidence>
<evidence type="ECO:0000256" key="1">
    <source>
        <dbReference type="ARBA" id="ARBA00006914"/>
    </source>
</evidence>
<dbReference type="InterPro" id="IPR027417">
    <property type="entry name" value="P-loop_NTPase"/>
</dbReference>
<keyword evidence="5 6" id="KW-0653">Protein transport</keyword>
<feature type="domain" description="AAA+ ATPase" evidence="7">
    <location>
        <begin position="282"/>
        <end position="430"/>
    </location>
</feature>
<keyword evidence="4 6" id="KW-0067">ATP-binding</keyword>
<dbReference type="FunFam" id="3.40.50.300:FF:000187">
    <property type="entry name" value="Vesicular-fusion ATPase SEC18"/>
    <property type="match status" value="1"/>
</dbReference>
<evidence type="ECO:0000313" key="9">
    <source>
        <dbReference type="Proteomes" id="UP000054561"/>
    </source>
</evidence>
<keyword evidence="6" id="KW-0460">Magnesium</keyword>
<dbReference type="SUPFAM" id="SSF50692">
    <property type="entry name" value="ADC-like"/>
    <property type="match status" value="1"/>
</dbReference>
<dbReference type="VEuPathDB" id="PlasmoDB:AK88_05490"/>
<dbReference type="FunFam" id="1.10.8.60:FF:000115">
    <property type="entry name" value="N-ethylmaleimide-sensitive fusion protein, putative"/>
    <property type="match status" value="1"/>
</dbReference>
<keyword evidence="6" id="KW-0963">Cytoplasm</keyword>
<dbReference type="GeneID" id="24270804"/>
<dbReference type="RefSeq" id="XP_012338515.1">
    <property type="nucleotide sequence ID" value="XM_012483092.1"/>
</dbReference>
<dbReference type="InterPro" id="IPR039812">
    <property type="entry name" value="Vesicle-fus_ATPase"/>
</dbReference>
<dbReference type="CDD" id="cd00009">
    <property type="entry name" value="AAA"/>
    <property type="match status" value="1"/>
</dbReference>
<sequence>MTTANLYCCKLQSQELALTNYGFINSSLYNSLKRSSKSSELYAEVGNTVLILKGDGNIGKDEIALNTCQREFSRIQLKEAVQLNILDKESKRDLIHFIPIDSIDVEVTLFVKPDRLVEMEDDVLEGVFKKHFINHVLTKGQILALKCNDILLKCVIKDLKAAQFDEIKRLNKGNLAPPSSASSFFKLGNSTPMSSTSMYRQPGAQERGILFENTECIFTSMSDGKLFIESKKVLKKNIIKSNFNFEELGIGALDEEFKTIFRRTFASRIYPNYIIKQLGIKHVKGLILYGPPGTGKTLIARQIGKTLNAREPKIINGPEILNKYVGQSEENIRNLFKDAELEYKQSGENSQLHIIILDEIDAICRQRGSAASSGTGVNDSIVNQLLSKIDGVNSLNNILLIGMTNRIDLIDDALLRPGRFELHIEISLPNKEGRIQILNIHTKSMRKSNKLSPDVNIVELAEKTPNFSGAEIEGLVRNTVSYAFERHINFNDLTKPINADDIMITKKDFDKALKETKPAFGAQEDVIDGLLSNGIINYGEQYENIENTCKLLIKQIVENANTNLLSVLLYGENGTGKTTIAAYLAKSANFHFTKFITPENLIGYSEISRINYINKIFEDAYKTPLSLVILDNIERLIDYTRIGPRFSNPVLQAIMVLIKKKPKKENQKILIICTTSEYQFMKDVGLIKNFFVNIEVPLLHCSSSIRNVLQNRNESCRDFPEREIEQVLAANVIKSISIKNLLMIIDMASEACVDGSITSEVFLKTFNDCGIGFDEEAYY</sequence>
<evidence type="ECO:0000256" key="3">
    <source>
        <dbReference type="ARBA" id="ARBA00022741"/>
    </source>
</evidence>
<dbReference type="SUPFAM" id="SSF54585">
    <property type="entry name" value="Cdc48 domain 2-like"/>
    <property type="match status" value="1"/>
</dbReference>